<dbReference type="PANTHER" id="PTHR42798:SF6">
    <property type="entry name" value="CELL DIVISION ATP-BINDING PROTEIN FTSE"/>
    <property type="match status" value="1"/>
</dbReference>
<name>A0A383CRJ8_9ZZZZ</name>
<dbReference type="PANTHER" id="PTHR42798">
    <property type="entry name" value="LIPOPROTEIN-RELEASING SYSTEM ATP-BINDING PROTEIN LOLD"/>
    <property type="match status" value="1"/>
</dbReference>
<reference evidence="2" key="1">
    <citation type="submission" date="2018-05" db="EMBL/GenBank/DDBJ databases">
        <authorList>
            <person name="Lanie J.A."/>
            <person name="Ng W.-L."/>
            <person name="Kazmierczak K.M."/>
            <person name="Andrzejewski T.M."/>
            <person name="Davidsen T.M."/>
            <person name="Wayne K.J."/>
            <person name="Tettelin H."/>
            <person name="Glass J.I."/>
            <person name="Rusch D."/>
            <person name="Podicherti R."/>
            <person name="Tsui H.-C.T."/>
            <person name="Winkler M.E."/>
        </authorList>
    </citation>
    <scope>NUCLEOTIDE SEQUENCE</scope>
</reference>
<dbReference type="SUPFAM" id="SSF52540">
    <property type="entry name" value="P-loop containing nucleoside triphosphate hydrolases"/>
    <property type="match status" value="1"/>
</dbReference>
<dbReference type="EMBL" id="UINC01210664">
    <property type="protein sequence ID" value="SVE34238.1"/>
    <property type="molecule type" value="Genomic_DNA"/>
</dbReference>
<organism evidence="2">
    <name type="scientific">marine metagenome</name>
    <dbReference type="NCBI Taxonomy" id="408172"/>
    <lineage>
        <taxon>unclassified sequences</taxon>
        <taxon>metagenomes</taxon>
        <taxon>ecological metagenomes</taxon>
    </lineage>
</organism>
<dbReference type="GO" id="GO:0005524">
    <property type="term" value="F:ATP binding"/>
    <property type="evidence" value="ECO:0007669"/>
    <property type="project" value="InterPro"/>
</dbReference>
<dbReference type="InterPro" id="IPR003439">
    <property type="entry name" value="ABC_transporter-like_ATP-bd"/>
</dbReference>
<protein>
    <recommendedName>
        <fullName evidence="1">ABC transporter domain-containing protein</fullName>
    </recommendedName>
</protein>
<feature type="domain" description="ABC transporter" evidence="1">
    <location>
        <begin position="1"/>
        <end position="86"/>
    </location>
</feature>
<sequence>GFIFQSHQLIPELTVLENIILPLQLLGLSRKKAKKRAEEMLSHVSLLKELQDSFPQEISVGQQQRVGIARALIHQPSMIFADEPTASLDPENSVGVVDLLLGLQEEYDSTILMVTHTPELVKELDGVLKFEKVEQSVKYRLVTS</sequence>
<proteinExistence type="predicted"/>
<feature type="non-terminal residue" evidence="2">
    <location>
        <position position="1"/>
    </location>
</feature>
<evidence type="ECO:0000313" key="2">
    <source>
        <dbReference type="EMBL" id="SVE34238.1"/>
    </source>
</evidence>
<dbReference type="AlphaFoldDB" id="A0A383CRJ8"/>
<gene>
    <name evidence="2" type="ORF">METZ01_LOCUS487092</name>
</gene>
<evidence type="ECO:0000259" key="1">
    <source>
        <dbReference type="Pfam" id="PF00005"/>
    </source>
</evidence>
<dbReference type="InterPro" id="IPR027417">
    <property type="entry name" value="P-loop_NTPase"/>
</dbReference>
<accession>A0A383CRJ8</accession>
<dbReference type="GO" id="GO:0016887">
    <property type="term" value="F:ATP hydrolysis activity"/>
    <property type="evidence" value="ECO:0007669"/>
    <property type="project" value="InterPro"/>
</dbReference>
<dbReference type="Pfam" id="PF00005">
    <property type="entry name" value="ABC_tran"/>
    <property type="match status" value="1"/>
</dbReference>
<dbReference type="Gene3D" id="3.40.50.300">
    <property type="entry name" value="P-loop containing nucleotide triphosphate hydrolases"/>
    <property type="match status" value="1"/>
</dbReference>